<name>A0A3P6T7E1_ANISI</name>
<dbReference type="Proteomes" id="UP000267096">
    <property type="component" value="Unassembled WGS sequence"/>
</dbReference>
<sequence length="40" mass="4090">MTMAAEIKTRMGPVQQAGTGPSVRIGGSQPINEKKVGGCC</sequence>
<evidence type="ECO:0000256" key="1">
    <source>
        <dbReference type="SAM" id="MobiDB-lite"/>
    </source>
</evidence>
<feature type="region of interest" description="Disordered" evidence="1">
    <location>
        <begin position="1"/>
        <end position="40"/>
    </location>
</feature>
<proteinExistence type="predicted"/>
<evidence type="ECO:0000313" key="2">
    <source>
        <dbReference type="EMBL" id="VDK61758.1"/>
    </source>
</evidence>
<accession>A0A3P6T7E1</accession>
<protein>
    <submittedName>
        <fullName evidence="2">Uncharacterized protein</fullName>
    </submittedName>
</protein>
<reference evidence="2 3" key="1">
    <citation type="submission" date="2018-11" db="EMBL/GenBank/DDBJ databases">
        <authorList>
            <consortium name="Pathogen Informatics"/>
        </authorList>
    </citation>
    <scope>NUCLEOTIDE SEQUENCE [LARGE SCALE GENOMIC DNA]</scope>
</reference>
<dbReference type="EMBL" id="UYRR01034651">
    <property type="protein sequence ID" value="VDK61758.1"/>
    <property type="molecule type" value="Genomic_DNA"/>
</dbReference>
<evidence type="ECO:0000313" key="3">
    <source>
        <dbReference type="Proteomes" id="UP000267096"/>
    </source>
</evidence>
<dbReference type="OrthoDB" id="9989112at2759"/>
<organism evidence="2 3">
    <name type="scientific">Anisakis simplex</name>
    <name type="common">Herring worm</name>
    <dbReference type="NCBI Taxonomy" id="6269"/>
    <lineage>
        <taxon>Eukaryota</taxon>
        <taxon>Metazoa</taxon>
        <taxon>Ecdysozoa</taxon>
        <taxon>Nematoda</taxon>
        <taxon>Chromadorea</taxon>
        <taxon>Rhabditida</taxon>
        <taxon>Spirurina</taxon>
        <taxon>Ascaridomorpha</taxon>
        <taxon>Ascaridoidea</taxon>
        <taxon>Anisakidae</taxon>
        <taxon>Anisakis</taxon>
        <taxon>Anisakis simplex complex</taxon>
    </lineage>
</organism>
<gene>
    <name evidence="2" type="ORF">ASIM_LOCUS17846</name>
</gene>
<dbReference type="AlphaFoldDB" id="A0A3P6T7E1"/>
<keyword evidence="3" id="KW-1185">Reference proteome</keyword>